<dbReference type="Gene3D" id="2.130.10.130">
    <property type="entry name" value="Integrin alpha, N-terminal"/>
    <property type="match status" value="1"/>
</dbReference>
<reference evidence="17" key="2">
    <citation type="submission" date="2025-09" db="UniProtKB">
        <authorList>
            <consortium name="Ensembl"/>
        </authorList>
    </citation>
    <scope>IDENTIFICATION</scope>
</reference>
<dbReference type="InterPro" id="IPR028994">
    <property type="entry name" value="Integrin_alpha_N"/>
</dbReference>
<dbReference type="PROSITE" id="PS51470">
    <property type="entry name" value="FG_GAP"/>
    <property type="match status" value="2"/>
</dbReference>
<dbReference type="FunFam" id="3.40.50.410:FF:000012">
    <property type="entry name" value="Integrin, alpha 10"/>
    <property type="match status" value="1"/>
</dbReference>
<dbReference type="PRINTS" id="PR01185">
    <property type="entry name" value="INTEGRINA"/>
</dbReference>
<dbReference type="GO" id="GO:0005178">
    <property type="term" value="F:integrin binding"/>
    <property type="evidence" value="ECO:0007669"/>
    <property type="project" value="TreeGrafter"/>
</dbReference>
<evidence type="ECO:0000256" key="12">
    <source>
        <dbReference type="ARBA" id="ARBA00023180"/>
    </source>
</evidence>
<feature type="compositionally biased region" description="Low complexity" evidence="15">
    <location>
        <begin position="22"/>
        <end position="39"/>
    </location>
</feature>
<evidence type="ECO:0000313" key="18">
    <source>
        <dbReference type="Proteomes" id="UP000694521"/>
    </source>
</evidence>
<dbReference type="Pfam" id="PF01839">
    <property type="entry name" value="FG-GAP"/>
    <property type="match status" value="1"/>
</dbReference>
<evidence type="ECO:0000256" key="3">
    <source>
        <dbReference type="ARBA" id="ARBA00022692"/>
    </source>
</evidence>
<evidence type="ECO:0000256" key="10">
    <source>
        <dbReference type="ARBA" id="ARBA00023136"/>
    </source>
</evidence>
<dbReference type="GO" id="GO:0033627">
    <property type="term" value="P:cell adhesion mediated by integrin"/>
    <property type="evidence" value="ECO:0007669"/>
    <property type="project" value="TreeGrafter"/>
</dbReference>
<dbReference type="GO" id="GO:0098609">
    <property type="term" value="P:cell-cell adhesion"/>
    <property type="evidence" value="ECO:0007669"/>
    <property type="project" value="TreeGrafter"/>
</dbReference>
<evidence type="ECO:0000313" key="17">
    <source>
        <dbReference type="Ensembl" id="ENSACDP00005003169.1"/>
    </source>
</evidence>
<dbReference type="InterPro" id="IPR002035">
    <property type="entry name" value="VWF_A"/>
</dbReference>
<dbReference type="InterPro" id="IPR036465">
    <property type="entry name" value="vWFA_dom_sf"/>
</dbReference>
<keyword evidence="5" id="KW-0732">Signal</keyword>
<keyword evidence="4" id="KW-0479">Metal-binding</keyword>
<keyword evidence="18" id="KW-1185">Reference proteome</keyword>
<dbReference type="InterPro" id="IPR013517">
    <property type="entry name" value="FG-GAP"/>
</dbReference>
<dbReference type="InterPro" id="IPR000413">
    <property type="entry name" value="Integrin_alpha"/>
</dbReference>
<evidence type="ECO:0000256" key="7">
    <source>
        <dbReference type="ARBA" id="ARBA00022837"/>
    </source>
</evidence>
<evidence type="ECO:0000256" key="6">
    <source>
        <dbReference type="ARBA" id="ARBA00022737"/>
    </source>
</evidence>
<keyword evidence="10" id="KW-0472">Membrane</keyword>
<feature type="domain" description="VWFA" evidence="16">
    <location>
        <begin position="264"/>
        <end position="447"/>
    </location>
</feature>
<dbReference type="GO" id="GO:0007160">
    <property type="term" value="P:cell-matrix adhesion"/>
    <property type="evidence" value="ECO:0007669"/>
    <property type="project" value="TreeGrafter"/>
</dbReference>
<dbReference type="GO" id="GO:0007229">
    <property type="term" value="P:integrin-mediated signaling pathway"/>
    <property type="evidence" value="ECO:0007669"/>
    <property type="project" value="UniProtKB-KW"/>
</dbReference>
<evidence type="ECO:0000256" key="9">
    <source>
        <dbReference type="ARBA" id="ARBA00023037"/>
    </source>
</evidence>
<name>A0A8B9D791_ANSCY</name>
<dbReference type="PANTHER" id="PTHR23220:SF26">
    <property type="entry name" value="INTEGRIN ALPHA-10"/>
    <property type="match status" value="1"/>
</dbReference>
<evidence type="ECO:0000256" key="13">
    <source>
        <dbReference type="PROSITE-ProRule" id="PRU00803"/>
    </source>
</evidence>
<evidence type="ECO:0000256" key="4">
    <source>
        <dbReference type="ARBA" id="ARBA00022723"/>
    </source>
</evidence>
<dbReference type="InterPro" id="IPR013519">
    <property type="entry name" value="Int_alpha_beta-p"/>
</dbReference>
<keyword evidence="11 14" id="KW-0675">Receptor</keyword>
<dbReference type="SMART" id="SM00327">
    <property type="entry name" value="VWA"/>
    <property type="match status" value="1"/>
</dbReference>
<dbReference type="SMART" id="SM00191">
    <property type="entry name" value="Int_alpha"/>
    <property type="match status" value="2"/>
</dbReference>
<sequence>MCPPPTLDHGLCPSAPRPAPRCGPRSAAPPSSAPASAPAWTATCGPWRRSRPRRSVSRGARGSRRRAVPRGVTPCHAVLRHTGPGRVTPCCVVSHRAVPCHTVPCHTVPCCATPCHAVSHRAMSHRAMQCHVTPRCAMSHHAVTPCHVTPCHAMPCHTVLCHTVPCRVTPCRVTLCHVTPCCATPCRAMSHHVVPCHTVPCHTVPCCAMSHHVVPCHTVPCHTVPCRVTPCRAVSHRAMPCRTVPCQPNPSRVPPPAGCSTYMDIVIVLDGSNSIYPWYEVQNFLSNVLSKFFIGPGQIQVGVLQYGEHAVHEWTLGQHRTAEEVVEAARNISRQEGRETRTAFAIHQACTEAFSPERGGREDATRLMIVVTDGESHDGDELPEALEECERRNITRYAIAVLGHYLRRQQDPEDFIREIKYIASDPDEKYFFNVTDEAALNDIVDALGDRIFSLEGTHGNNESSFELEMSQIGFSIHLLEDGILFGAVGAYDWDGAVLEESRRGRIVPPREAFEPEFPLELKNHAAYLGYSVSSLRLPGGQRLFVAGAPRFQHRGKVIVFEMGAAGMVMVAQALAGEQIGSYFGSEVCALDVDGDGVTDVLLVAAPMFLGAQSRETGRVYVYRVGQ</sequence>
<dbReference type="CDD" id="cd01469">
    <property type="entry name" value="vWA_integrins_alpha_subunit"/>
    <property type="match status" value="1"/>
</dbReference>
<dbReference type="SUPFAM" id="SSF69318">
    <property type="entry name" value="Integrin alpha N-terminal domain"/>
    <property type="match status" value="1"/>
</dbReference>
<dbReference type="GO" id="GO:0009897">
    <property type="term" value="C:external side of plasma membrane"/>
    <property type="evidence" value="ECO:0007669"/>
    <property type="project" value="TreeGrafter"/>
</dbReference>
<dbReference type="Gene3D" id="3.40.50.410">
    <property type="entry name" value="von Willebrand factor, type A domain"/>
    <property type="match status" value="1"/>
</dbReference>
<feature type="repeat" description="FG-GAP" evidence="13">
    <location>
        <begin position="570"/>
        <end position="626"/>
    </location>
</feature>
<evidence type="ECO:0000256" key="1">
    <source>
        <dbReference type="ARBA" id="ARBA00004479"/>
    </source>
</evidence>
<keyword evidence="9 14" id="KW-0401">Integrin</keyword>
<comment type="similarity">
    <text evidence="2 14">Belongs to the integrin alpha chain family.</text>
</comment>
<dbReference type="SUPFAM" id="SSF53300">
    <property type="entry name" value="vWA-like"/>
    <property type="match status" value="1"/>
</dbReference>
<organism evidence="17 18">
    <name type="scientific">Anser cygnoides</name>
    <name type="common">Swan goose</name>
    <dbReference type="NCBI Taxonomy" id="8845"/>
    <lineage>
        <taxon>Eukaryota</taxon>
        <taxon>Metazoa</taxon>
        <taxon>Chordata</taxon>
        <taxon>Craniata</taxon>
        <taxon>Vertebrata</taxon>
        <taxon>Euteleostomi</taxon>
        <taxon>Archelosauria</taxon>
        <taxon>Archosauria</taxon>
        <taxon>Dinosauria</taxon>
        <taxon>Saurischia</taxon>
        <taxon>Theropoda</taxon>
        <taxon>Coelurosauria</taxon>
        <taxon>Aves</taxon>
        <taxon>Neognathae</taxon>
        <taxon>Galloanserae</taxon>
        <taxon>Anseriformes</taxon>
        <taxon>Anatidae</taxon>
        <taxon>Anserinae</taxon>
        <taxon>Anser</taxon>
    </lineage>
</organism>
<dbReference type="Proteomes" id="UP000694521">
    <property type="component" value="Unplaced"/>
</dbReference>
<dbReference type="PANTHER" id="PTHR23220">
    <property type="entry name" value="INTEGRIN ALPHA"/>
    <property type="match status" value="1"/>
</dbReference>
<dbReference type="GO" id="GO:0046872">
    <property type="term" value="F:metal ion binding"/>
    <property type="evidence" value="ECO:0007669"/>
    <property type="project" value="UniProtKB-KW"/>
</dbReference>
<keyword evidence="6" id="KW-0677">Repeat</keyword>
<protein>
    <submittedName>
        <fullName evidence="17">Integrin subunit alpha 10</fullName>
    </submittedName>
</protein>
<feature type="region of interest" description="Disordered" evidence="15">
    <location>
        <begin position="1"/>
        <end position="69"/>
    </location>
</feature>
<evidence type="ECO:0000256" key="15">
    <source>
        <dbReference type="SAM" id="MobiDB-lite"/>
    </source>
</evidence>
<evidence type="ECO:0000256" key="14">
    <source>
        <dbReference type="RuleBase" id="RU003762"/>
    </source>
</evidence>
<evidence type="ECO:0000256" key="2">
    <source>
        <dbReference type="ARBA" id="ARBA00008054"/>
    </source>
</evidence>
<accession>A0A8B9D791</accession>
<keyword evidence="8 14" id="KW-0130">Cell adhesion</keyword>
<evidence type="ECO:0000259" key="16">
    <source>
        <dbReference type="PROSITE" id="PS50234"/>
    </source>
</evidence>
<keyword evidence="3" id="KW-0812">Transmembrane</keyword>
<evidence type="ECO:0000256" key="5">
    <source>
        <dbReference type="ARBA" id="ARBA00022729"/>
    </source>
</evidence>
<dbReference type="Pfam" id="PF00092">
    <property type="entry name" value="VWA"/>
    <property type="match status" value="1"/>
</dbReference>
<keyword evidence="7" id="KW-0106">Calcium</keyword>
<dbReference type="AlphaFoldDB" id="A0A8B9D791"/>
<evidence type="ECO:0000256" key="11">
    <source>
        <dbReference type="ARBA" id="ARBA00023170"/>
    </source>
</evidence>
<feature type="compositionally biased region" description="Basic residues" evidence="15">
    <location>
        <begin position="48"/>
        <end position="68"/>
    </location>
</feature>
<evidence type="ECO:0000256" key="8">
    <source>
        <dbReference type="ARBA" id="ARBA00022889"/>
    </source>
</evidence>
<reference evidence="17" key="1">
    <citation type="submission" date="2025-08" db="UniProtKB">
        <authorList>
            <consortium name="Ensembl"/>
        </authorList>
    </citation>
    <scope>IDENTIFICATION</scope>
</reference>
<proteinExistence type="inferred from homology"/>
<keyword evidence="12" id="KW-0325">Glycoprotein</keyword>
<comment type="subcellular location">
    <subcellularLocation>
        <location evidence="1 14">Membrane</location>
        <topology evidence="1 14">Single-pass type I membrane protein</topology>
    </subcellularLocation>
</comment>
<dbReference type="PROSITE" id="PS50234">
    <property type="entry name" value="VWFA"/>
    <property type="match status" value="1"/>
</dbReference>
<feature type="repeat" description="FG-GAP" evidence="13">
    <location>
        <begin position="458"/>
        <end position="509"/>
    </location>
</feature>
<dbReference type="Ensembl" id="ENSACDT00005003816.1">
    <property type="protein sequence ID" value="ENSACDP00005003169.1"/>
    <property type="gene ID" value="ENSACDG00005002260.1"/>
</dbReference>
<dbReference type="PRINTS" id="PR00453">
    <property type="entry name" value="VWFADOMAIN"/>
</dbReference>
<dbReference type="GO" id="GO:0008305">
    <property type="term" value="C:integrin complex"/>
    <property type="evidence" value="ECO:0007669"/>
    <property type="project" value="InterPro"/>
</dbReference>